<organism evidence="1">
    <name type="scientific">Spodoptera frugiperda</name>
    <name type="common">Fall armyworm</name>
    <dbReference type="NCBI Taxonomy" id="7108"/>
    <lineage>
        <taxon>Eukaryota</taxon>
        <taxon>Metazoa</taxon>
        <taxon>Ecdysozoa</taxon>
        <taxon>Arthropoda</taxon>
        <taxon>Hexapoda</taxon>
        <taxon>Insecta</taxon>
        <taxon>Pterygota</taxon>
        <taxon>Neoptera</taxon>
        <taxon>Endopterygota</taxon>
        <taxon>Lepidoptera</taxon>
        <taxon>Glossata</taxon>
        <taxon>Ditrysia</taxon>
        <taxon>Noctuoidea</taxon>
        <taxon>Noctuidae</taxon>
        <taxon>Amphipyrinae</taxon>
        <taxon>Spodoptera</taxon>
    </lineage>
</organism>
<evidence type="ECO:0000313" key="1">
    <source>
        <dbReference type="EMBL" id="SOQ55045.1"/>
    </source>
</evidence>
<reference evidence="1" key="1">
    <citation type="submission" date="2016-07" db="EMBL/GenBank/DDBJ databases">
        <authorList>
            <person name="Bretaudeau A."/>
        </authorList>
    </citation>
    <scope>NUCLEOTIDE SEQUENCE</scope>
    <source>
        <strain evidence="1">Rice</strain>
        <tissue evidence="1">Whole body</tissue>
    </source>
</reference>
<protein>
    <submittedName>
        <fullName evidence="1">SFRICE_034349</fullName>
    </submittedName>
</protein>
<proteinExistence type="predicted"/>
<name>A0A2H1WPP8_SPOFR</name>
<accession>A0A2H1WPP8</accession>
<sequence length="73" mass="8142">MESIPPELFNLGHIVLSLQATKPRTVGANTAVIITLPADRTLEFAESIHRGTLIRHYLQYNILNLDPIGTVNY</sequence>
<gene>
    <name evidence="1" type="ORF">SFRICE_034349</name>
</gene>
<dbReference type="EMBL" id="ODYU01010146">
    <property type="protein sequence ID" value="SOQ55045.1"/>
    <property type="molecule type" value="Genomic_DNA"/>
</dbReference>
<dbReference type="AlphaFoldDB" id="A0A2H1WPP8"/>